<feature type="region of interest" description="Disordered" evidence="1">
    <location>
        <begin position="157"/>
        <end position="181"/>
    </location>
</feature>
<keyword evidence="2" id="KW-0812">Transmembrane</keyword>
<name>A0A1L7XYE9_9HELO</name>
<evidence type="ECO:0000313" key="3">
    <source>
        <dbReference type="EMBL" id="CZR70047.1"/>
    </source>
</evidence>
<feature type="transmembrane region" description="Helical" evidence="2">
    <location>
        <begin position="504"/>
        <end position="524"/>
    </location>
</feature>
<protein>
    <submittedName>
        <fullName evidence="3">Uncharacterized protein</fullName>
    </submittedName>
</protein>
<reference evidence="3 4" key="1">
    <citation type="submission" date="2016-03" db="EMBL/GenBank/DDBJ databases">
        <authorList>
            <person name="Ploux O."/>
        </authorList>
    </citation>
    <scope>NUCLEOTIDE SEQUENCE [LARGE SCALE GENOMIC DNA]</scope>
    <source>
        <strain evidence="3 4">UAMH 11012</strain>
    </source>
</reference>
<feature type="region of interest" description="Disordered" evidence="1">
    <location>
        <begin position="209"/>
        <end position="249"/>
    </location>
</feature>
<keyword evidence="4" id="KW-1185">Reference proteome</keyword>
<feature type="compositionally biased region" description="Low complexity" evidence="1">
    <location>
        <begin position="264"/>
        <end position="276"/>
    </location>
</feature>
<dbReference type="Proteomes" id="UP000184330">
    <property type="component" value="Unassembled WGS sequence"/>
</dbReference>
<proteinExistence type="predicted"/>
<dbReference type="EMBL" id="FJOG01000091">
    <property type="protein sequence ID" value="CZR70047.1"/>
    <property type="molecule type" value="Genomic_DNA"/>
</dbReference>
<feature type="region of interest" description="Disordered" evidence="1">
    <location>
        <begin position="264"/>
        <end position="290"/>
    </location>
</feature>
<evidence type="ECO:0000256" key="2">
    <source>
        <dbReference type="SAM" id="Phobius"/>
    </source>
</evidence>
<keyword evidence="2" id="KW-0472">Membrane</keyword>
<dbReference type="AlphaFoldDB" id="A0A1L7XYE9"/>
<feature type="compositionally biased region" description="Polar residues" evidence="1">
    <location>
        <begin position="277"/>
        <end position="290"/>
    </location>
</feature>
<feature type="region of interest" description="Disordered" evidence="1">
    <location>
        <begin position="375"/>
        <end position="394"/>
    </location>
</feature>
<keyword evidence="2" id="KW-1133">Transmembrane helix</keyword>
<accession>A0A1L7XYE9</accession>
<evidence type="ECO:0000256" key="1">
    <source>
        <dbReference type="SAM" id="MobiDB-lite"/>
    </source>
</evidence>
<gene>
    <name evidence="3" type="ORF">PAC_19948</name>
</gene>
<feature type="compositionally biased region" description="Polar residues" evidence="1">
    <location>
        <begin position="380"/>
        <end position="391"/>
    </location>
</feature>
<sequence>MLSSDTNHPQMFEWDPLWDPISPAQRQLGNVSLDACESFDWNIHYQSPEYSIVSPIERGNGKNEDWVICLARDSVTSSILVSSVSLYPSYAATTTPFIIPDIPSLVSSIAESNTDIFHLTTLTLGALLAALTGAASTGLPIGLTPAALSSTAGSTGLTATVSASPTDPVSSSAPTSTPVAASSVVSSSDSSVSSVSSVVSSDANASTVAIDASSSAPTSTSGITGSASTGVPLSTTTSAATVSSPISSPTTDLGSIISSIFGSTTSSVPVTTTSGSAPISTSVSGSLSTATPTSSGSVIPIFTPTSVSIAGTITSVPPTSSDTGVSTVVPPTGNSTIASVTTPPTTLPTSVTVSPTSSATDISVSASVNSTAVVSPTSSGTVSLTAASGTRSPPTFTESFTATSSSAHSKTWVGVLHSILPSGSFTDIPTVTTPASITPSPSTFLTSTTTPTSFPPTTSFSTLAGPLLLPPVVTTTAEEPTSNASILSQVSSSSVTGLSTDGKMSLILALPSLVVAMVGVWIAWSTLVWMKKQQEASVSGGIAPVNVNIHLQLLVT</sequence>
<evidence type="ECO:0000313" key="4">
    <source>
        <dbReference type="Proteomes" id="UP000184330"/>
    </source>
</evidence>
<organism evidence="3 4">
    <name type="scientific">Phialocephala subalpina</name>
    <dbReference type="NCBI Taxonomy" id="576137"/>
    <lineage>
        <taxon>Eukaryota</taxon>
        <taxon>Fungi</taxon>
        <taxon>Dikarya</taxon>
        <taxon>Ascomycota</taxon>
        <taxon>Pezizomycotina</taxon>
        <taxon>Leotiomycetes</taxon>
        <taxon>Helotiales</taxon>
        <taxon>Mollisiaceae</taxon>
        <taxon>Phialocephala</taxon>
        <taxon>Phialocephala fortinii species complex</taxon>
    </lineage>
</organism>